<dbReference type="InterPro" id="IPR043502">
    <property type="entry name" value="DNA/RNA_pol_sf"/>
</dbReference>
<proteinExistence type="inferred from homology"/>
<dbReference type="NCBIfam" id="NF003015">
    <property type="entry name" value="PRK03858.1"/>
    <property type="match status" value="1"/>
</dbReference>
<dbReference type="Gene3D" id="3.40.1170.60">
    <property type="match status" value="1"/>
</dbReference>
<dbReference type="FunFam" id="3.40.1170.60:FF:000001">
    <property type="entry name" value="DNA polymerase IV"/>
    <property type="match status" value="1"/>
</dbReference>
<evidence type="ECO:0000256" key="12">
    <source>
        <dbReference type="ARBA" id="ARBA00022763"/>
    </source>
</evidence>
<dbReference type="InterPro" id="IPR017961">
    <property type="entry name" value="DNA_pol_Y-fam_little_finger"/>
</dbReference>
<dbReference type="PROSITE" id="PS50173">
    <property type="entry name" value="UMUC"/>
    <property type="match status" value="1"/>
</dbReference>
<name>A0A6J7QY79_9ZZZZ</name>
<dbReference type="NCBIfam" id="NF002677">
    <property type="entry name" value="PRK02406.1"/>
    <property type="match status" value="1"/>
</dbReference>
<evidence type="ECO:0000256" key="15">
    <source>
        <dbReference type="ARBA" id="ARBA00023125"/>
    </source>
</evidence>
<dbReference type="SUPFAM" id="SSF56672">
    <property type="entry name" value="DNA/RNA polymerases"/>
    <property type="match status" value="1"/>
</dbReference>
<evidence type="ECO:0000256" key="17">
    <source>
        <dbReference type="ARBA" id="ARBA00049244"/>
    </source>
</evidence>
<comment type="cofactor">
    <cofactor evidence="1">
        <name>Mg(2+)</name>
        <dbReference type="ChEBI" id="CHEBI:18420"/>
    </cofactor>
</comment>
<comment type="catalytic activity">
    <reaction evidence="17">
        <text>DNA(n) + a 2'-deoxyribonucleoside 5'-triphosphate = DNA(n+1) + diphosphate</text>
        <dbReference type="Rhea" id="RHEA:22508"/>
        <dbReference type="Rhea" id="RHEA-COMP:17339"/>
        <dbReference type="Rhea" id="RHEA-COMP:17340"/>
        <dbReference type="ChEBI" id="CHEBI:33019"/>
        <dbReference type="ChEBI" id="CHEBI:61560"/>
        <dbReference type="ChEBI" id="CHEBI:173112"/>
        <dbReference type="EC" id="2.7.7.7"/>
    </reaction>
</comment>
<evidence type="ECO:0000256" key="14">
    <source>
        <dbReference type="ARBA" id="ARBA00022932"/>
    </source>
</evidence>
<evidence type="ECO:0000256" key="13">
    <source>
        <dbReference type="ARBA" id="ARBA00022842"/>
    </source>
</evidence>
<dbReference type="InterPro" id="IPR053848">
    <property type="entry name" value="IMS_HHH_1"/>
</dbReference>
<dbReference type="InterPro" id="IPR001126">
    <property type="entry name" value="UmuC"/>
</dbReference>
<evidence type="ECO:0000256" key="9">
    <source>
        <dbReference type="ARBA" id="ARBA00022695"/>
    </source>
</evidence>
<dbReference type="Gene3D" id="3.30.1490.100">
    <property type="entry name" value="DNA polymerase, Y-family, little finger domain"/>
    <property type="match status" value="1"/>
</dbReference>
<keyword evidence="15" id="KW-0238">DNA-binding</keyword>
<dbReference type="Pfam" id="PF11799">
    <property type="entry name" value="IMS_C"/>
    <property type="match status" value="1"/>
</dbReference>
<dbReference type="GO" id="GO:0003887">
    <property type="term" value="F:DNA-directed DNA polymerase activity"/>
    <property type="evidence" value="ECO:0007669"/>
    <property type="project" value="UniProtKB-KW"/>
</dbReference>
<dbReference type="CDD" id="cd03586">
    <property type="entry name" value="PolY_Pol_IV_kappa"/>
    <property type="match status" value="1"/>
</dbReference>
<dbReference type="EMBL" id="CAFBQU010000023">
    <property type="protein sequence ID" value="CAB5065731.1"/>
    <property type="molecule type" value="Genomic_DNA"/>
</dbReference>
<dbReference type="GO" id="GO:0046872">
    <property type="term" value="F:metal ion binding"/>
    <property type="evidence" value="ECO:0007669"/>
    <property type="project" value="UniProtKB-KW"/>
</dbReference>
<keyword evidence="11" id="KW-0479">Metal-binding</keyword>
<dbReference type="PANTHER" id="PTHR11076">
    <property type="entry name" value="DNA REPAIR POLYMERASE UMUC / TRANSFERASE FAMILY MEMBER"/>
    <property type="match status" value="1"/>
</dbReference>
<keyword evidence="16" id="KW-0234">DNA repair</keyword>
<dbReference type="GO" id="GO:0005829">
    <property type="term" value="C:cytosol"/>
    <property type="evidence" value="ECO:0007669"/>
    <property type="project" value="TreeGrafter"/>
</dbReference>
<sequence length="397" mass="43286">MNPERVILHVDMDMFYVAVELRERPELRGKPVVVGGAGPRGVIAAASYEARRFGVFSAMGSIHAQRLCPDVIFLPGNFPLYQEVSTDVHAIFHSVTPHVEGLALDEAFLDVTGSLKIFGTAQDIAHLVRRRITTEIGIPCSVGIATNKFIAKIASKAAKPIATAEGVREGKGVVQVERGTELSFLHPLPIKSLWGVGPVTQEKLDRIGIKTIGDLAALPLHVLTVAVGEAHGQHLYDLSHGRDERPVESERDVKSIGHEETFNEDLFSYEEVHRHLVRLCDAVASRLRAHHTLARTLTLKVKFSDFHSITRSITADGGKSSGPSLVDALTPLLNNINLAPGVRLLGVSTSNFTDERAQPSLFDEDQVHDDSWDQASEAIDHIREKFGKGAIRPGSAL</sequence>
<dbReference type="EMBL" id="CAFBPN010000032">
    <property type="protein sequence ID" value="CAB5019184.1"/>
    <property type="molecule type" value="Genomic_DNA"/>
</dbReference>
<evidence type="ECO:0000256" key="10">
    <source>
        <dbReference type="ARBA" id="ARBA00022705"/>
    </source>
</evidence>
<keyword evidence="7" id="KW-0963">Cytoplasm</keyword>
<keyword evidence="9" id="KW-0548">Nucleotidyltransferase</keyword>
<dbReference type="AlphaFoldDB" id="A0A6J7QY79"/>
<evidence type="ECO:0000256" key="8">
    <source>
        <dbReference type="ARBA" id="ARBA00022679"/>
    </source>
</evidence>
<evidence type="ECO:0000256" key="6">
    <source>
        <dbReference type="ARBA" id="ARBA00022457"/>
    </source>
</evidence>
<keyword evidence="14" id="KW-0239">DNA-directed DNA polymerase</keyword>
<keyword evidence="6" id="KW-0515">Mutator protein</keyword>
<keyword evidence="10" id="KW-0235">DNA replication</keyword>
<comment type="similarity">
    <text evidence="3">Belongs to the DNA polymerase type-Y family.</text>
</comment>
<keyword evidence="8" id="KW-0808">Transferase</keyword>
<keyword evidence="13" id="KW-0460">Magnesium</keyword>
<accession>A0A6J7QY79</accession>
<evidence type="ECO:0000313" key="19">
    <source>
        <dbReference type="EMBL" id="CAB5019184.1"/>
    </source>
</evidence>
<evidence type="ECO:0000313" key="20">
    <source>
        <dbReference type="EMBL" id="CAB5065731.1"/>
    </source>
</evidence>
<dbReference type="GO" id="GO:0042276">
    <property type="term" value="P:error-prone translesion synthesis"/>
    <property type="evidence" value="ECO:0007669"/>
    <property type="project" value="TreeGrafter"/>
</dbReference>
<organism evidence="19">
    <name type="scientific">freshwater metagenome</name>
    <dbReference type="NCBI Taxonomy" id="449393"/>
    <lineage>
        <taxon>unclassified sequences</taxon>
        <taxon>metagenomes</taxon>
        <taxon>ecological metagenomes</taxon>
    </lineage>
</organism>
<dbReference type="InterPro" id="IPR043128">
    <property type="entry name" value="Rev_trsase/Diguanyl_cyclase"/>
</dbReference>
<dbReference type="Pfam" id="PF00817">
    <property type="entry name" value="IMS"/>
    <property type="match status" value="1"/>
</dbReference>
<evidence type="ECO:0000256" key="2">
    <source>
        <dbReference type="ARBA" id="ARBA00004496"/>
    </source>
</evidence>
<keyword evidence="12" id="KW-0227">DNA damage</keyword>
<evidence type="ECO:0000256" key="7">
    <source>
        <dbReference type="ARBA" id="ARBA00022490"/>
    </source>
</evidence>
<dbReference type="GO" id="GO:0009432">
    <property type="term" value="P:SOS response"/>
    <property type="evidence" value="ECO:0007669"/>
    <property type="project" value="TreeGrafter"/>
</dbReference>
<evidence type="ECO:0000256" key="1">
    <source>
        <dbReference type="ARBA" id="ARBA00001946"/>
    </source>
</evidence>
<feature type="domain" description="UmuC" evidence="18">
    <location>
        <begin position="7"/>
        <end position="197"/>
    </location>
</feature>
<dbReference type="SUPFAM" id="SSF100879">
    <property type="entry name" value="Lesion bypass DNA polymerase (Y-family), little finger domain"/>
    <property type="match status" value="1"/>
</dbReference>
<dbReference type="InterPro" id="IPR022880">
    <property type="entry name" value="DNApol_IV"/>
</dbReference>
<evidence type="ECO:0000259" key="18">
    <source>
        <dbReference type="PROSITE" id="PS50173"/>
    </source>
</evidence>
<evidence type="ECO:0000256" key="4">
    <source>
        <dbReference type="ARBA" id="ARBA00011245"/>
    </source>
</evidence>
<evidence type="ECO:0000256" key="3">
    <source>
        <dbReference type="ARBA" id="ARBA00010945"/>
    </source>
</evidence>
<dbReference type="HAMAP" id="MF_01113">
    <property type="entry name" value="DNApol_IV"/>
    <property type="match status" value="1"/>
</dbReference>
<dbReference type="Gene3D" id="3.30.70.270">
    <property type="match status" value="1"/>
</dbReference>
<dbReference type="Pfam" id="PF21999">
    <property type="entry name" value="IMS_HHH_1"/>
    <property type="match status" value="1"/>
</dbReference>
<evidence type="ECO:0000256" key="5">
    <source>
        <dbReference type="ARBA" id="ARBA00012417"/>
    </source>
</evidence>
<comment type="subcellular location">
    <subcellularLocation>
        <location evidence="2">Cytoplasm</location>
    </subcellularLocation>
</comment>
<dbReference type="GO" id="GO:0003684">
    <property type="term" value="F:damaged DNA binding"/>
    <property type="evidence" value="ECO:0007669"/>
    <property type="project" value="InterPro"/>
</dbReference>
<dbReference type="FunFam" id="3.30.1490.100:FF:000004">
    <property type="entry name" value="DNA polymerase IV"/>
    <property type="match status" value="1"/>
</dbReference>
<dbReference type="PANTHER" id="PTHR11076:SF33">
    <property type="entry name" value="DNA POLYMERASE KAPPA"/>
    <property type="match status" value="1"/>
</dbReference>
<dbReference type="Gene3D" id="1.10.150.20">
    <property type="entry name" value="5' to 3' exonuclease, C-terminal subdomain"/>
    <property type="match status" value="1"/>
</dbReference>
<evidence type="ECO:0000256" key="11">
    <source>
        <dbReference type="ARBA" id="ARBA00022723"/>
    </source>
</evidence>
<dbReference type="GO" id="GO:0006281">
    <property type="term" value="P:DNA repair"/>
    <property type="evidence" value="ECO:0007669"/>
    <property type="project" value="UniProtKB-KW"/>
</dbReference>
<dbReference type="EC" id="2.7.7.7" evidence="5"/>
<comment type="subunit">
    <text evidence="4">Monomer.</text>
</comment>
<reference evidence="19" key="1">
    <citation type="submission" date="2020-05" db="EMBL/GenBank/DDBJ databases">
        <authorList>
            <person name="Chiriac C."/>
            <person name="Salcher M."/>
            <person name="Ghai R."/>
            <person name="Kavagutti S V."/>
        </authorList>
    </citation>
    <scope>NUCLEOTIDE SEQUENCE</scope>
</reference>
<protein>
    <recommendedName>
        <fullName evidence="5">DNA-directed DNA polymerase</fullName>
        <ecNumber evidence="5">2.7.7.7</ecNumber>
    </recommendedName>
</protein>
<dbReference type="GO" id="GO:0006260">
    <property type="term" value="P:DNA replication"/>
    <property type="evidence" value="ECO:0007669"/>
    <property type="project" value="UniProtKB-KW"/>
</dbReference>
<gene>
    <name evidence="19" type="ORF">UFOPK4098_00753</name>
    <name evidence="20" type="ORF">UFOPK4347_01006</name>
</gene>
<evidence type="ECO:0000256" key="16">
    <source>
        <dbReference type="ARBA" id="ARBA00023204"/>
    </source>
</evidence>
<dbReference type="InterPro" id="IPR050116">
    <property type="entry name" value="DNA_polymerase-Y"/>
</dbReference>
<dbReference type="InterPro" id="IPR036775">
    <property type="entry name" value="DNA_pol_Y-fam_lit_finger_sf"/>
</dbReference>